<evidence type="ECO:0000313" key="2">
    <source>
        <dbReference type="Proteomes" id="UP001050691"/>
    </source>
</evidence>
<gene>
    <name evidence="1" type="ORF">Clacol_004609</name>
</gene>
<dbReference type="InterPro" id="IPR050275">
    <property type="entry name" value="PGM_Phosphatase"/>
</dbReference>
<dbReference type="SUPFAM" id="SSF53254">
    <property type="entry name" value="Phosphoglycerate mutase-like"/>
    <property type="match status" value="1"/>
</dbReference>
<dbReference type="Pfam" id="PF00300">
    <property type="entry name" value="His_Phos_1"/>
    <property type="match status" value="1"/>
</dbReference>
<accession>A0AAV5AA84</accession>
<dbReference type="InterPro" id="IPR029033">
    <property type="entry name" value="His_PPase_superfam"/>
</dbReference>
<protein>
    <submittedName>
        <fullName evidence="1">Uncharacterized protein</fullName>
    </submittedName>
</protein>
<evidence type="ECO:0000313" key="1">
    <source>
        <dbReference type="EMBL" id="GJJ10383.1"/>
    </source>
</evidence>
<dbReference type="Proteomes" id="UP001050691">
    <property type="component" value="Unassembled WGS sequence"/>
</dbReference>
<organism evidence="1 2">
    <name type="scientific">Clathrus columnatus</name>
    <dbReference type="NCBI Taxonomy" id="1419009"/>
    <lineage>
        <taxon>Eukaryota</taxon>
        <taxon>Fungi</taxon>
        <taxon>Dikarya</taxon>
        <taxon>Basidiomycota</taxon>
        <taxon>Agaricomycotina</taxon>
        <taxon>Agaricomycetes</taxon>
        <taxon>Phallomycetidae</taxon>
        <taxon>Phallales</taxon>
        <taxon>Clathraceae</taxon>
        <taxon>Clathrus</taxon>
    </lineage>
</organism>
<sequence>MEVYGREAWMSYWAKLMDKPWGPDPLLTDVGTEQAYNINSIWKQELSSGIPIPESFYVSPLSRAIQTVLISFEGIAFPSGNNPVVAPKAIIKEKLREANYLQHTCNMRRIRSFIKETYPQFEIEEGFTEEDVFWNNSETDGLMKTRVREGLDEIFEKDTSWYISITAHAVTNSAIQEVLGVTAKRNMPTGGVFAMVISMTPTSV</sequence>
<dbReference type="EMBL" id="BPWL01000005">
    <property type="protein sequence ID" value="GJJ10383.1"/>
    <property type="molecule type" value="Genomic_DNA"/>
</dbReference>
<proteinExistence type="predicted"/>
<name>A0AAV5AA84_9AGAM</name>
<dbReference type="GO" id="GO:0005737">
    <property type="term" value="C:cytoplasm"/>
    <property type="evidence" value="ECO:0007669"/>
    <property type="project" value="TreeGrafter"/>
</dbReference>
<dbReference type="GO" id="GO:0016791">
    <property type="term" value="F:phosphatase activity"/>
    <property type="evidence" value="ECO:0007669"/>
    <property type="project" value="TreeGrafter"/>
</dbReference>
<dbReference type="PANTHER" id="PTHR48100:SF1">
    <property type="entry name" value="HISTIDINE PHOSPHATASE FAMILY PROTEIN-RELATED"/>
    <property type="match status" value="1"/>
</dbReference>
<comment type="caution">
    <text evidence="1">The sequence shown here is derived from an EMBL/GenBank/DDBJ whole genome shotgun (WGS) entry which is preliminary data.</text>
</comment>
<dbReference type="Gene3D" id="3.40.50.1240">
    <property type="entry name" value="Phosphoglycerate mutase-like"/>
    <property type="match status" value="1"/>
</dbReference>
<dbReference type="AlphaFoldDB" id="A0AAV5AA84"/>
<dbReference type="InterPro" id="IPR013078">
    <property type="entry name" value="His_Pase_superF_clade-1"/>
</dbReference>
<keyword evidence="2" id="KW-1185">Reference proteome</keyword>
<reference evidence="1" key="1">
    <citation type="submission" date="2021-10" db="EMBL/GenBank/DDBJ databases">
        <title>De novo Genome Assembly of Clathrus columnatus (Basidiomycota, Fungi) Using Illumina and Nanopore Sequence Data.</title>
        <authorList>
            <person name="Ogiso-Tanaka E."/>
            <person name="Itagaki H."/>
            <person name="Hosoya T."/>
            <person name="Hosaka K."/>
        </authorList>
    </citation>
    <scope>NUCLEOTIDE SEQUENCE</scope>
    <source>
        <strain evidence="1">MO-923</strain>
    </source>
</reference>
<dbReference type="PANTHER" id="PTHR48100">
    <property type="entry name" value="BROAD-SPECIFICITY PHOSPHATASE YOR283W-RELATED"/>
    <property type="match status" value="1"/>
</dbReference>